<dbReference type="SUPFAM" id="SSF54616">
    <property type="entry name" value="DNA-binding domain of Mlu1-box binding protein MBP1"/>
    <property type="match status" value="1"/>
</dbReference>
<dbReference type="EMBL" id="WKEW01000018">
    <property type="protein sequence ID" value="MCF5056978.1"/>
    <property type="molecule type" value="Genomic_DNA"/>
</dbReference>
<keyword evidence="3" id="KW-1185">Reference proteome</keyword>
<protein>
    <submittedName>
        <fullName evidence="2">KilA-N domain-containing protein</fullName>
    </submittedName>
</protein>
<evidence type="ECO:0000313" key="3">
    <source>
        <dbReference type="Proteomes" id="UP000814172"/>
    </source>
</evidence>
<feature type="domain" description="KilA-N" evidence="1">
    <location>
        <begin position="4"/>
        <end position="106"/>
    </location>
</feature>
<accession>A0AAW5A0A6</accession>
<sequence length="220" mass="24571">MSARIVPLDYEGQAVRFNGDGWLHATEIADRFGKRPNDWLSLPSTIEYLEALNRRTVTGSSGNAWSMTKRGGKNQGTWLHPKLAVAFARWLSVDFAVWCDEQVDALLRGDMKSWASARREAAIGHKAVCDAIALNCEAHGKTPQKHHFINESRLINQVITGSFAGRDRDQLNAAELEIVTLAELRDSGLICAGMTYAERKANLLAYVRKLQDKHQRRIAA</sequence>
<dbReference type="SMART" id="SM01252">
    <property type="entry name" value="KilA-N"/>
    <property type="match status" value="1"/>
</dbReference>
<dbReference type="Pfam" id="PF04383">
    <property type="entry name" value="KilA-N"/>
    <property type="match status" value="1"/>
</dbReference>
<dbReference type="GO" id="GO:0003677">
    <property type="term" value="F:DNA binding"/>
    <property type="evidence" value="ECO:0007669"/>
    <property type="project" value="InterPro"/>
</dbReference>
<organism evidence="2 3">
    <name type="scientific">Pseudomonas proteolytica</name>
    <dbReference type="NCBI Taxonomy" id="219574"/>
    <lineage>
        <taxon>Bacteria</taxon>
        <taxon>Pseudomonadati</taxon>
        <taxon>Pseudomonadota</taxon>
        <taxon>Gammaproteobacteria</taxon>
        <taxon>Pseudomonadales</taxon>
        <taxon>Pseudomonadaceae</taxon>
        <taxon>Pseudomonas</taxon>
    </lineage>
</organism>
<evidence type="ECO:0000313" key="2">
    <source>
        <dbReference type="EMBL" id="MCF5056978.1"/>
    </source>
</evidence>
<dbReference type="Proteomes" id="UP000814172">
    <property type="component" value="Unassembled WGS sequence"/>
</dbReference>
<dbReference type="InterPro" id="IPR036887">
    <property type="entry name" value="HTH_APSES_sf"/>
</dbReference>
<dbReference type="InterPro" id="IPR018004">
    <property type="entry name" value="KilA/APSES_HTH"/>
</dbReference>
<dbReference type="AlphaFoldDB" id="A0AAW5A0A6"/>
<proteinExistence type="predicted"/>
<gene>
    <name evidence="2" type="ORF">GIW75_08415</name>
</gene>
<dbReference type="PROSITE" id="PS51301">
    <property type="entry name" value="KILA_N"/>
    <property type="match status" value="1"/>
</dbReference>
<reference evidence="2 3" key="1">
    <citation type="submission" date="2019-11" db="EMBL/GenBank/DDBJ databases">
        <title>Epiphytic Pseudomonas syringae from cherry orchards.</title>
        <authorList>
            <person name="Hulin M.T."/>
        </authorList>
    </citation>
    <scope>NUCLEOTIDE SEQUENCE [LARGE SCALE GENOMIC DNA]</scope>
    <source>
        <strain evidence="2 3">PA-6-9F</strain>
    </source>
</reference>
<dbReference type="RefSeq" id="WP_236299390.1">
    <property type="nucleotide sequence ID" value="NZ_WKEB01000022.1"/>
</dbReference>
<name>A0AAW5A0A6_9PSED</name>
<evidence type="ECO:0000259" key="1">
    <source>
        <dbReference type="PROSITE" id="PS51301"/>
    </source>
</evidence>
<comment type="caution">
    <text evidence="2">The sequence shown here is derived from an EMBL/GenBank/DDBJ whole genome shotgun (WGS) entry which is preliminary data.</text>
</comment>
<dbReference type="InterPro" id="IPR017880">
    <property type="entry name" value="KilA_N"/>
</dbReference>